<evidence type="ECO:0000259" key="3">
    <source>
        <dbReference type="Pfam" id="PF08031"/>
    </source>
</evidence>
<keyword evidence="1" id="KW-0285">Flavoprotein</keyword>
<dbReference type="EMBL" id="CP144691">
    <property type="protein sequence ID" value="WVY92639.1"/>
    <property type="molecule type" value="Genomic_DNA"/>
</dbReference>
<feature type="domain" description="Berberine/berberine-like" evidence="3">
    <location>
        <begin position="66"/>
        <end position="96"/>
    </location>
</feature>
<organism evidence="4 5">
    <name type="scientific">Vigna mungo</name>
    <name type="common">Black gram</name>
    <name type="synonym">Phaseolus mungo</name>
    <dbReference type="NCBI Taxonomy" id="3915"/>
    <lineage>
        <taxon>Eukaryota</taxon>
        <taxon>Viridiplantae</taxon>
        <taxon>Streptophyta</taxon>
        <taxon>Embryophyta</taxon>
        <taxon>Tracheophyta</taxon>
        <taxon>Spermatophyta</taxon>
        <taxon>Magnoliopsida</taxon>
        <taxon>eudicotyledons</taxon>
        <taxon>Gunneridae</taxon>
        <taxon>Pentapetalae</taxon>
        <taxon>rosids</taxon>
        <taxon>fabids</taxon>
        <taxon>Fabales</taxon>
        <taxon>Fabaceae</taxon>
        <taxon>Papilionoideae</taxon>
        <taxon>50 kb inversion clade</taxon>
        <taxon>NPAAA clade</taxon>
        <taxon>indigoferoid/millettioid clade</taxon>
        <taxon>Phaseoleae</taxon>
        <taxon>Vigna</taxon>
    </lineage>
</organism>
<accession>A0AAQ3MLN4</accession>
<dbReference type="Proteomes" id="UP001374535">
    <property type="component" value="Chromosome 10"/>
</dbReference>
<keyword evidence="2" id="KW-0274">FAD</keyword>
<dbReference type="PANTHER" id="PTHR32448">
    <property type="entry name" value="OS08G0158400 PROTEIN"/>
    <property type="match status" value="1"/>
</dbReference>
<proteinExistence type="predicted"/>
<keyword evidence="5" id="KW-1185">Reference proteome</keyword>
<protein>
    <recommendedName>
        <fullName evidence="3">Berberine/berberine-like domain-containing protein</fullName>
    </recommendedName>
</protein>
<dbReference type="GO" id="GO:0050660">
    <property type="term" value="F:flavin adenine dinucleotide binding"/>
    <property type="evidence" value="ECO:0007669"/>
    <property type="project" value="InterPro"/>
</dbReference>
<dbReference type="Gene3D" id="3.30.465.10">
    <property type="match status" value="1"/>
</dbReference>
<dbReference type="InterPro" id="IPR016169">
    <property type="entry name" value="FAD-bd_PCMH_sub2"/>
</dbReference>
<evidence type="ECO:0000313" key="5">
    <source>
        <dbReference type="Proteomes" id="UP001374535"/>
    </source>
</evidence>
<gene>
    <name evidence="4" type="ORF">V8G54_031727</name>
</gene>
<dbReference type="InterPro" id="IPR012951">
    <property type="entry name" value="BBE"/>
</dbReference>
<dbReference type="AlphaFoldDB" id="A0AAQ3MLN4"/>
<dbReference type="Pfam" id="PF08031">
    <property type="entry name" value="BBE"/>
    <property type="match status" value="1"/>
</dbReference>
<reference evidence="4 5" key="1">
    <citation type="journal article" date="2023" name="Life. Sci Alliance">
        <title>Evolutionary insights into 3D genome organization and epigenetic landscape of Vigna mungo.</title>
        <authorList>
            <person name="Junaid A."/>
            <person name="Singh B."/>
            <person name="Bhatia S."/>
        </authorList>
    </citation>
    <scope>NUCLEOTIDE SEQUENCE [LARGE SCALE GENOMIC DNA]</scope>
    <source>
        <strain evidence="4">Urdbean</strain>
    </source>
</reference>
<dbReference type="GO" id="GO:0016491">
    <property type="term" value="F:oxidoreductase activity"/>
    <property type="evidence" value="ECO:0007669"/>
    <property type="project" value="InterPro"/>
</dbReference>
<evidence type="ECO:0000256" key="2">
    <source>
        <dbReference type="ARBA" id="ARBA00022827"/>
    </source>
</evidence>
<name>A0AAQ3MLN4_VIGMU</name>
<evidence type="ECO:0000256" key="1">
    <source>
        <dbReference type="ARBA" id="ARBA00022630"/>
    </source>
</evidence>
<sequence>MVSPQRCVPPLASVGISAKEGTRENGRDCSCKENVFKFKYSVHWVDPSVEAGVNTFGKNSYKEGEVYGIKYFKSNFQRLVKVKTKVDPHNFFRNQQKHPRNPYFIKSEYRV</sequence>
<evidence type="ECO:0000313" key="4">
    <source>
        <dbReference type="EMBL" id="WVY92639.1"/>
    </source>
</evidence>